<feature type="compositionally biased region" description="Polar residues" evidence="1">
    <location>
        <begin position="89"/>
        <end position="107"/>
    </location>
</feature>
<proteinExistence type="predicted"/>
<feature type="compositionally biased region" description="Basic residues" evidence="1">
    <location>
        <begin position="38"/>
        <end position="56"/>
    </location>
</feature>
<dbReference type="AlphaFoldDB" id="A0A4Q9MYY4"/>
<evidence type="ECO:0000256" key="1">
    <source>
        <dbReference type="SAM" id="MobiDB-lite"/>
    </source>
</evidence>
<reference evidence="2" key="1">
    <citation type="submission" date="2019-01" db="EMBL/GenBank/DDBJ databases">
        <title>Draft genome sequences of three monokaryotic isolates of the white-rot basidiomycete fungus Dichomitus squalens.</title>
        <authorList>
            <consortium name="DOE Joint Genome Institute"/>
            <person name="Lopez S.C."/>
            <person name="Andreopoulos B."/>
            <person name="Pangilinan J."/>
            <person name="Lipzen A."/>
            <person name="Riley R."/>
            <person name="Ahrendt S."/>
            <person name="Ng V."/>
            <person name="Barry K."/>
            <person name="Daum C."/>
            <person name="Grigoriev I.V."/>
            <person name="Hilden K.S."/>
            <person name="Makela M.R."/>
            <person name="de Vries R.P."/>
        </authorList>
    </citation>
    <scope>NUCLEOTIDE SEQUENCE [LARGE SCALE GENOMIC DNA]</scope>
    <source>
        <strain evidence="2">OM18370.1</strain>
    </source>
</reference>
<evidence type="ECO:0000313" key="2">
    <source>
        <dbReference type="EMBL" id="TBU33354.1"/>
    </source>
</evidence>
<dbReference type="Proteomes" id="UP000292957">
    <property type="component" value="Unassembled WGS sequence"/>
</dbReference>
<feature type="region of interest" description="Disordered" evidence="1">
    <location>
        <begin position="1"/>
        <end position="80"/>
    </location>
</feature>
<protein>
    <submittedName>
        <fullName evidence="2">Uncharacterized protein</fullName>
    </submittedName>
</protein>
<feature type="region of interest" description="Disordered" evidence="1">
    <location>
        <begin position="89"/>
        <end position="108"/>
    </location>
</feature>
<dbReference type="EMBL" id="ML143391">
    <property type="protein sequence ID" value="TBU33354.1"/>
    <property type="molecule type" value="Genomic_DNA"/>
</dbReference>
<organism evidence="2">
    <name type="scientific">Dichomitus squalens</name>
    <dbReference type="NCBI Taxonomy" id="114155"/>
    <lineage>
        <taxon>Eukaryota</taxon>
        <taxon>Fungi</taxon>
        <taxon>Dikarya</taxon>
        <taxon>Basidiomycota</taxon>
        <taxon>Agaricomycotina</taxon>
        <taxon>Agaricomycetes</taxon>
        <taxon>Polyporales</taxon>
        <taxon>Polyporaceae</taxon>
        <taxon>Dichomitus</taxon>
    </lineage>
</organism>
<gene>
    <name evidence="2" type="ORF">BD311DRAFT_748437</name>
</gene>
<accession>A0A4Q9MYY4</accession>
<sequence length="291" mass="33021">MSMANTPVFVISRPMPEQPMQAGSRPGVYRPAQARQTSRPRPKQQTRFPDRRKRYGRVFDTDPLRGQFNDSDDADSTWSMSGFTRSSRALLRSSGTTGSRARNSSPAQEIAARYRASHFEGSPVSNVTYLEVPHVGGFSVGTRSRTTSGESNLTDASGPRLRYRISQARAMDRATREAYMMAVQSGGYANIPCQRLGCRAILPTIRDLASHLAMHDIEPRARFAPEPRYHSFLDMGHSVSEGRPRRRFLSSLGPAPYTRFRFRRTRSRLRRYLANLTYSCRPHVDDDDFFF</sequence>
<dbReference type="OrthoDB" id="3258262at2759"/>
<name>A0A4Q9MYY4_9APHY</name>